<evidence type="ECO:0000313" key="3">
    <source>
        <dbReference type="Proteomes" id="UP001183246"/>
    </source>
</evidence>
<dbReference type="EMBL" id="JAVREL010000005">
    <property type="protein sequence ID" value="MDT0343097.1"/>
    <property type="molecule type" value="Genomic_DNA"/>
</dbReference>
<feature type="region of interest" description="Disordered" evidence="1">
    <location>
        <begin position="231"/>
        <end position="254"/>
    </location>
</feature>
<proteinExistence type="predicted"/>
<comment type="caution">
    <text evidence="2">The sequence shown here is derived from an EMBL/GenBank/DDBJ whole genome shotgun (WGS) entry which is preliminary data.</text>
</comment>
<accession>A0ABU2MNA9</accession>
<dbReference type="RefSeq" id="WP_311704239.1">
    <property type="nucleotide sequence ID" value="NZ_JAVREL010000005.1"/>
</dbReference>
<keyword evidence="3" id="KW-1185">Reference proteome</keyword>
<reference evidence="3" key="1">
    <citation type="submission" date="2023-07" db="EMBL/GenBank/DDBJ databases">
        <title>30 novel species of actinomycetes from the DSMZ collection.</title>
        <authorList>
            <person name="Nouioui I."/>
        </authorList>
    </citation>
    <scope>NUCLEOTIDE SEQUENCE [LARGE SCALE GENOMIC DNA]</scope>
    <source>
        <strain evidence="3">DSM 44938</strain>
    </source>
</reference>
<gene>
    <name evidence="2" type="ORF">RM590_10785</name>
</gene>
<feature type="compositionally biased region" description="Low complexity" evidence="1">
    <location>
        <begin position="238"/>
        <end position="254"/>
    </location>
</feature>
<dbReference type="Proteomes" id="UP001183246">
    <property type="component" value="Unassembled WGS sequence"/>
</dbReference>
<sequence length="254" mass="26910">MTDGTGPPGPTLPTQRAGEEDEAVFGGGPPAWLYLPTDWFNFLEDGDDPAAAARRYAELMARLFPNMPPQGHQEIVDGLMLWRERLWSNGFLAHGIITVPDSEEYPAAMWQVLVTTMKLPATHPELDPTALLRRLIPQSELSFTTHVETYETEMGLGIGVIGRPPMTLPGGAEVPGTAGKEVPKVGMAAALSFAPGAEYGILAVGVSVNPEQDQLLAMLIALIAGKSKLVTEEPEDTPAPTGTGTGAETAIGKG</sequence>
<feature type="region of interest" description="Disordered" evidence="1">
    <location>
        <begin position="1"/>
        <end position="23"/>
    </location>
</feature>
<organism evidence="2 3">
    <name type="scientific">Streptomyces litchfieldiae</name>
    <dbReference type="NCBI Taxonomy" id="3075543"/>
    <lineage>
        <taxon>Bacteria</taxon>
        <taxon>Bacillati</taxon>
        <taxon>Actinomycetota</taxon>
        <taxon>Actinomycetes</taxon>
        <taxon>Kitasatosporales</taxon>
        <taxon>Streptomycetaceae</taxon>
        <taxon>Streptomyces</taxon>
    </lineage>
</organism>
<evidence type="ECO:0000256" key="1">
    <source>
        <dbReference type="SAM" id="MobiDB-lite"/>
    </source>
</evidence>
<protein>
    <submittedName>
        <fullName evidence="2">Uncharacterized protein</fullName>
    </submittedName>
</protein>
<evidence type="ECO:0000313" key="2">
    <source>
        <dbReference type="EMBL" id="MDT0343097.1"/>
    </source>
</evidence>
<name>A0ABU2MNA9_9ACTN</name>